<evidence type="ECO:0000259" key="1">
    <source>
        <dbReference type="Pfam" id="PF03372"/>
    </source>
</evidence>
<dbReference type="PANTHER" id="PTHR42834:SF1">
    <property type="entry name" value="ENDONUCLEASE_EXONUCLEASE_PHOSPHATASE FAMILY PROTEIN (AFU_ORTHOLOGUE AFUA_3G09210)"/>
    <property type="match status" value="1"/>
</dbReference>
<dbReference type="InterPro" id="IPR005135">
    <property type="entry name" value="Endo/exonuclease/phosphatase"/>
</dbReference>
<keyword evidence="3" id="KW-1185">Reference proteome</keyword>
<keyword evidence="2" id="KW-0540">Nuclease</keyword>
<dbReference type="Proteomes" id="UP000664554">
    <property type="component" value="Unassembled WGS sequence"/>
</dbReference>
<dbReference type="SUPFAM" id="SSF56219">
    <property type="entry name" value="DNase I-like"/>
    <property type="match status" value="1"/>
</dbReference>
<dbReference type="PANTHER" id="PTHR42834">
    <property type="entry name" value="ENDONUCLEASE/EXONUCLEASE/PHOSPHATASE FAMILY PROTEIN (AFU_ORTHOLOGUE AFUA_3G09210)"/>
    <property type="match status" value="1"/>
</dbReference>
<organism evidence="2 3">
    <name type="scientific">Psychrobacter coccoides</name>
    <dbReference type="NCBI Taxonomy" id="2818440"/>
    <lineage>
        <taxon>Bacteria</taxon>
        <taxon>Pseudomonadati</taxon>
        <taxon>Pseudomonadota</taxon>
        <taxon>Gammaproteobacteria</taxon>
        <taxon>Moraxellales</taxon>
        <taxon>Moraxellaceae</taxon>
        <taxon>Psychrobacter</taxon>
    </lineage>
</organism>
<sequence>MSQYAIADGKKQFYIATANLLNFANPDRIYYDNAPAYDQKTYQRKLSGLTELLAKAHADIIAVQEVWDSDALEALALSLGFKPEHVVAPLASNDSANSYTQGQGAKNTPAVGIISRFEQIETTILEDIKPKAIIDVPDVGLYEHFNRPPLLLRVNAFGQPITIITAHLKSKRAYHLRDDNGQLLEDIDDPNVRVRAKLRSLCMRAAEAASIRISIIERLHHTREPLILLGDMNDVTDSVTTQLMTETGEVNYDKSMRDVALFDAARIQSRYGWMKDMAYTHIYQGMPEVIDQLFVSEEFLPDSKFALGAVERVDYFNDHLKWDYIDRATDHGIIRAKIKIYD</sequence>
<keyword evidence="2" id="KW-0378">Hydrolase</keyword>
<dbReference type="Gene3D" id="3.60.10.10">
    <property type="entry name" value="Endonuclease/exonuclease/phosphatase"/>
    <property type="match status" value="1"/>
</dbReference>
<comment type="caution">
    <text evidence="2">The sequence shown here is derived from an EMBL/GenBank/DDBJ whole genome shotgun (WGS) entry which is preliminary data.</text>
</comment>
<proteinExistence type="predicted"/>
<protein>
    <submittedName>
        <fullName evidence="2">Endonuclease/exonuclease/phosphatase family protein</fullName>
    </submittedName>
</protein>
<evidence type="ECO:0000313" key="3">
    <source>
        <dbReference type="Proteomes" id="UP000664554"/>
    </source>
</evidence>
<gene>
    <name evidence="2" type="ORF">J3492_00440</name>
</gene>
<dbReference type="InterPro" id="IPR036691">
    <property type="entry name" value="Endo/exonu/phosph_ase_sf"/>
</dbReference>
<name>A0ABS3NKD9_9GAMM</name>
<dbReference type="GO" id="GO:0004519">
    <property type="term" value="F:endonuclease activity"/>
    <property type="evidence" value="ECO:0007669"/>
    <property type="project" value="UniProtKB-KW"/>
</dbReference>
<accession>A0ABS3NKD9</accession>
<keyword evidence="2" id="KW-0255">Endonuclease</keyword>
<dbReference type="Pfam" id="PF03372">
    <property type="entry name" value="Exo_endo_phos"/>
    <property type="match status" value="1"/>
</dbReference>
<evidence type="ECO:0000313" key="2">
    <source>
        <dbReference type="EMBL" id="MBO1529681.1"/>
    </source>
</evidence>
<dbReference type="RefSeq" id="WP_207988603.1">
    <property type="nucleotide sequence ID" value="NZ_JAGBKM010000001.1"/>
</dbReference>
<reference evidence="2 3" key="1">
    <citation type="submission" date="2021-03" db="EMBL/GenBank/DDBJ databases">
        <authorList>
            <person name="Shang D.-D."/>
            <person name="Du Z.-J."/>
            <person name="Chen G.-J."/>
        </authorList>
    </citation>
    <scope>NUCLEOTIDE SEQUENCE [LARGE SCALE GENOMIC DNA]</scope>
    <source>
        <strain evidence="2 3">F1192</strain>
    </source>
</reference>
<dbReference type="EMBL" id="JAGBKM010000001">
    <property type="protein sequence ID" value="MBO1529681.1"/>
    <property type="molecule type" value="Genomic_DNA"/>
</dbReference>
<feature type="domain" description="Endonuclease/exonuclease/phosphatase" evidence="1">
    <location>
        <begin position="17"/>
        <end position="305"/>
    </location>
</feature>